<reference evidence="2 3" key="1">
    <citation type="submission" date="2021-06" db="EMBL/GenBank/DDBJ databases">
        <authorList>
            <person name="Kallberg Y."/>
            <person name="Tangrot J."/>
            <person name="Rosling A."/>
        </authorList>
    </citation>
    <scope>NUCLEOTIDE SEQUENCE [LARGE SCALE GENOMIC DNA]</scope>
    <source>
        <strain evidence="2 3">120-4 pot B 10/14</strain>
    </source>
</reference>
<comment type="caution">
    <text evidence="2">The sequence shown here is derived from an EMBL/GenBank/DDBJ whole genome shotgun (WGS) entry which is preliminary data.</text>
</comment>
<organism evidence="2 3">
    <name type="scientific">Gigaspora margarita</name>
    <dbReference type="NCBI Taxonomy" id="4874"/>
    <lineage>
        <taxon>Eukaryota</taxon>
        <taxon>Fungi</taxon>
        <taxon>Fungi incertae sedis</taxon>
        <taxon>Mucoromycota</taxon>
        <taxon>Glomeromycotina</taxon>
        <taxon>Glomeromycetes</taxon>
        <taxon>Diversisporales</taxon>
        <taxon>Gigasporaceae</taxon>
        <taxon>Gigaspora</taxon>
    </lineage>
</organism>
<proteinExistence type="predicted"/>
<feature type="region of interest" description="Disordered" evidence="1">
    <location>
        <begin position="1"/>
        <end position="28"/>
    </location>
</feature>
<evidence type="ECO:0000256" key="1">
    <source>
        <dbReference type="SAM" id="MobiDB-lite"/>
    </source>
</evidence>
<protein>
    <submittedName>
        <fullName evidence="2">2537_t:CDS:1</fullName>
    </submittedName>
</protein>
<feature type="non-terminal residue" evidence="2">
    <location>
        <position position="1"/>
    </location>
</feature>
<evidence type="ECO:0000313" key="2">
    <source>
        <dbReference type="EMBL" id="CAG8646422.1"/>
    </source>
</evidence>
<gene>
    <name evidence="2" type="ORF">GMARGA_LOCUS9121</name>
</gene>
<name>A0ABN7UPU3_GIGMA</name>
<keyword evidence="3" id="KW-1185">Reference proteome</keyword>
<feature type="compositionally biased region" description="Polar residues" evidence="1">
    <location>
        <begin position="1"/>
        <end position="19"/>
    </location>
</feature>
<sequence length="77" mass="9415">QSSSSKQINQEFNESSDNLLDNRKRSRAGERYFDELRTHFWKRPDKRYEFNNSKSYPPPSYEEVAAMLNRHREMERE</sequence>
<evidence type="ECO:0000313" key="3">
    <source>
        <dbReference type="Proteomes" id="UP000789901"/>
    </source>
</evidence>
<dbReference type="EMBL" id="CAJVQB010004816">
    <property type="protein sequence ID" value="CAG8646422.1"/>
    <property type="molecule type" value="Genomic_DNA"/>
</dbReference>
<accession>A0ABN7UPU3</accession>
<dbReference type="Proteomes" id="UP000789901">
    <property type="component" value="Unassembled WGS sequence"/>
</dbReference>